<sequence length="182" mass="19374">MKVPTIAVLPAPTVAFVIFENCMLLDIDDRVGCSECGHGGKLLILAMHHVQVLRFSALRQFSSQFFFKIARHCPGSTAVGKKFMAGAAGTVKRPFDLLGLGQPTGAEALIQDFENVFSPHDIALCFACIIGRIIGQEGIFDKFADAFSKAVQSMQVGDGFSEGVAQIGGECALTSQTGGLDF</sequence>
<organism evidence="1 2">
    <name type="scientific">Populus deltoides</name>
    <name type="common">Eastern poplar</name>
    <name type="synonym">Eastern cottonwood</name>
    <dbReference type="NCBI Taxonomy" id="3696"/>
    <lineage>
        <taxon>Eukaryota</taxon>
        <taxon>Viridiplantae</taxon>
        <taxon>Streptophyta</taxon>
        <taxon>Embryophyta</taxon>
        <taxon>Tracheophyta</taxon>
        <taxon>Spermatophyta</taxon>
        <taxon>Magnoliopsida</taxon>
        <taxon>eudicotyledons</taxon>
        <taxon>Gunneridae</taxon>
        <taxon>Pentapetalae</taxon>
        <taxon>rosids</taxon>
        <taxon>fabids</taxon>
        <taxon>Malpighiales</taxon>
        <taxon>Salicaceae</taxon>
        <taxon>Saliceae</taxon>
        <taxon>Populus</taxon>
    </lineage>
</organism>
<accession>A0A8T2Y849</accession>
<gene>
    <name evidence="1" type="ORF">H0E87_016158</name>
</gene>
<keyword evidence="2" id="KW-1185">Reference proteome</keyword>
<evidence type="ECO:0000313" key="1">
    <source>
        <dbReference type="EMBL" id="KAH8501229.1"/>
    </source>
</evidence>
<comment type="caution">
    <text evidence="1">The sequence shown here is derived from an EMBL/GenBank/DDBJ whole genome shotgun (WGS) entry which is preliminary data.</text>
</comment>
<reference evidence="1" key="1">
    <citation type="journal article" date="2021" name="J. Hered.">
        <title>Genome Assembly of Salicaceae Populus deltoides (Eastern Cottonwood) I-69 Based on Nanopore Sequencing and Hi-C Technologies.</title>
        <authorList>
            <person name="Bai S."/>
            <person name="Wu H."/>
            <person name="Zhang J."/>
            <person name="Pan Z."/>
            <person name="Zhao W."/>
            <person name="Li Z."/>
            <person name="Tong C."/>
        </authorList>
    </citation>
    <scope>NUCLEOTIDE SEQUENCE</scope>
    <source>
        <tissue evidence="1">Leaf</tissue>
    </source>
</reference>
<name>A0A8T2Y849_POPDE</name>
<dbReference type="Proteomes" id="UP000807159">
    <property type="component" value="Chromosome 8"/>
</dbReference>
<dbReference type="AlphaFoldDB" id="A0A8T2Y849"/>
<dbReference type="EMBL" id="JACEGQ020000008">
    <property type="protein sequence ID" value="KAH8501229.1"/>
    <property type="molecule type" value="Genomic_DNA"/>
</dbReference>
<protein>
    <submittedName>
        <fullName evidence="1">Uncharacterized protein</fullName>
    </submittedName>
</protein>
<evidence type="ECO:0000313" key="2">
    <source>
        <dbReference type="Proteomes" id="UP000807159"/>
    </source>
</evidence>
<proteinExistence type="predicted"/>